<gene>
    <name evidence="1" type="ORF">ANCDUO_10884</name>
</gene>
<accession>A0A0C2GPM8</accession>
<proteinExistence type="predicted"/>
<dbReference type="EMBL" id="KN732579">
    <property type="protein sequence ID" value="KIH58901.1"/>
    <property type="molecule type" value="Genomic_DNA"/>
</dbReference>
<dbReference type="AlphaFoldDB" id="A0A0C2GPM8"/>
<protein>
    <submittedName>
        <fullName evidence="1">Uncharacterized protein</fullName>
    </submittedName>
</protein>
<keyword evidence="2" id="KW-1185">Reference proteome</keyword>
<evidence type="ECO:0000313" key="1">
    <source>
        <dbReference type="EMBL" id="KIH58901.1"/>
    </source>
</evidence>
<evidence type="ECO:0000313" key="2">
    <source>
        <dbReference type="Proteomes" id="UP000054047"/>
    </source>
</evidence>
<dbReference type="Proteomes" id="UP000054047">
    <property type="component" value="Unassembled WGS sequence"/>
</dbReference>
<dbReference type="OrthoDB" id="5918453at2759"/>
<sequence>MVVSCDVFGYGHVNNDRITVDRCNTLGGAGEEFRREWFRGDDMVRREKNHRVQSMIAVQGNMHRVLTAVNVDKEYVAG</sequence>
<reference evidence="1 2" key="1">
    <citation type="submission" date="2013-12" db="EMBL/GenBank/DDBJ databases">
        <title>Draft genome of the parsitic nematode Ancylostoma duodenale.</title>
        <authorList>
            <person name="Mitreva M."/>
        </authorList>
    </citation>
    <scope>NUCLEOTIDE SEQUENCE [LARGE SCALE GENOMIC DNA]</scope>
    <source>
        <strain evidence="1 2">Zhejiang</strain>
    </source>
</reference>
<name>A0A0C2GPM8_9BILA</name>
<organism evidence="1 2">
    <name type="scientific">Ancylostoma duodenale</name>
    <dbReference type="NCBI Taxonomy" id="51022"/>
    <lineage>
        <taxon>Eukaryota</taxon>
        <taxon>Metazoa</taxon>
        <taxon>Ecdysozoa</taxon>
        <taxon>Nematoda</taxon>
        <taxon>Chromadorea</taxon>
        <taxon>Rhabditida</taxon>
        <taxon>Rhabditina</taxon>
        <taxon>Rhabditomorpha</taxon>
        <taxon>Strongyloidea</taxon>
        <taxon>Ancylostomatidae</taxon>
        <taxon>Ancylostomatinae</taxon>
        <taxon>Ancylostoma</taxon>
    </lineage>
</organism>